<dbReference type="SUPFAM" id="SSF57362">
    <property type="entry name" value="BPTI-like"/>
    <property type="match status" value="1"/>
</dbReference>
<dbReference type="SMART" id="SM00131">
    <property type="entry name" value="KU"/>
    <property type="match status" value="1"/>
</dbReference>
<keyword evidence="7" id="KW-1185">Reference proteome</keyword>
<dbReference type="EMBL" id="JAHCVK010000002">
    <property type="protein sequence ID" value="MBT0653067.1"/>
    <property type="molecule type" value="Genomic_DNA"/>
</dbReference>
<evidence type="ECO:0000259" key="5">
    <source>
        <dbReference type="PROSITE" id="PS50279"/>
    </source>
</evidence>
<gene>
    <name evidence="6" type="ORF">KI810_08375</name>
</gene>
<feature type="signal peptide" evidence="4">
    <location>
        <begin position="1"/>
        <end position="25"/>
    </location>
</feature>
<dbReference type="PANTHER" id="PTHR10083:SF328">
    <property type="entry name" value="TISSUE FACTOR PATHWAY INHIBITOR"/>
    <property type="match status" value="1"/>
</dbReference>
<protein>
    <submittedName>
        <fullName evidence="6">BPTI/Kunitz domain-containing protein</fullName>
    </submittedName>
</protein>
<evidence type="ECO:0000313" key="7">
    <source>
        <dbReference type="Proteomes" id="UP000756860"/>
    </source>
</evidence>
<dbReference type="InterPro" id="IPR036880">
    <property type="entry name" value="Kunitz_BPTI_sf"/>
</dbReference>
<keyword evidence="4" id="KW-0732">Signal</keyword>
<dbReference type="Gene3D" id="4.10.410.10">
    <property type="entry name" value="Pancreatic trypsin inhibitor Kunitz domain"/>
    <property type="match status" value="1"/>
</dbReference>
<evidence type="ECO:0000313" key="6">
    <source>
        <dbReference type="EMBL" id="MBT0653067.1"/>
    </source>
</evidence>
<dbReference type="PROSITE" id="PS50279">
    <property type="entry name" value="BPTI_KUNITZ_2"/>
    <property type="match status" value="1"/>
</dbReference>
<evidence type="ECO:0000256" key="3">
    <source>
        <dbReference type="ARBA" id="ARBA00023157"/>
    </source>
</evidence>
<evidence type="ECO:0000256" key="4">
    <source>
        <dbReference type="SAM" id="SignalP"/>
    </source>
</evidence>
<keyword evidence="3" id="KW-1015">Disulfide bond</keyword>
<feature type="domain" description="BPTI/Kunitz inhibitor" evidence="5">
    <location>
        <begin position="32"/>
        <end position="81"/>
    </location>
</feature>
<keyword evidence="1" id="KW-0646">Protease inhibitor</keyword>
<dbReference type="PANTHER" id="PTHR10083">
    <property type="entry name" value="KUNITZ-TYPE PROTEASE INHIBITOR-RELATED"/>
    <property type="match status" value="1"/>
</dbReference>
<evidence type="ECO:0000256" key="2">
    <source>
        <dbReference type="ARBA" id="ARBA00022900"/>
    </source>
</evidence>
<dbReference type="RefSeq" id="WP_214175049.1">
    <property type="nucleotide sequence ID" value="NZ_JAHCVK010000002.1"/>
</dbReference>
<keyword evidence="2" id="KW-0722">Serine protease inhibitor</keyword>
<dbReference type="InterPro" id="IPR002223">
    <property type="entry name" value="Kunitz_BPTI"/>
</dbReference>
<dbReference type="Pfam" id="PF00014">
    <property type="entry name" value="Kunitz_BPTI"/>
    <property type="match status" value="1"/>
</dbReference>
<proteinExistence type="predicted"/>
<organism evidence="6 7">
    <name type="scientific">Geomobilimonas luticola</name>
    <dbReference type="NCBI Taxonomy" id="1114878"/>
    <lineage>
        <taxon>Bacteria</taxon>
        <taxon>Pseudomonadati</taxon>
        <taxon>Thermodesulfobacteriota</taxon>
        <taxon>Desulfuromonadia</taxon>
        <taxon>Geobacterales</taxon>
        <taxon>Geobacteraceae</taxon>
        <taxon>Geomobilimonas</taxon>
    </lineage>
</organism>
<reference evidence="6 7" key="1">
    <citation type="submission" date="2021-05" db="EMBL/GenBank/DDBJ databases">
        <title>The draft genome of Geobacter luticola JCM 17780.</title>
        <authorList>
            <person name="Xu Z."/>
            <person name="Masuda Y."/>
            <person name="Itoh H."/>
            <person name="Senoo K."/>
        </authorList>
    </citation>
    <scope>NUCLEOTIDE SEQUENCE [LARGE SCALE GENOMIC DNA]</scope>
    <source>
        <strain evidence="6 7">JCM 17780</strain>
    </source>
</reference>
<name>A0ABS5SGB7_9BACT</name>
<evidence type="ECO:0000256" key="1">
    <source>
        <dbReference type="ARBA" id="ARBA00022690"/>
    </source>
</evidence>
<dbReference type="Proteomes" id="UP000756860">
    <property type="component" value="Unassembled WGS sequence"/>
</dbReference>
<accession>A0ABS5SGB7</accession>
<dbReference type="InterPro" id="IPR050098">
    <property type="entry name" value="TFPI/VKTCI-like"/>
</dbReference>
<feature type="chain" id="PRO_5045049617" evidence="4">
    <location>
        <begin position="26"/>
        <end position="172"/>
    </location>
</feature>
<sequence length="172" mass="19254">MKCHYAPILSLLICSLLLSSVMSYGGELPEKCRLVPVNGTCKAMMDKYYFDQKTGRCTEYFYDGCGQVVPFDTMEECRALCEPPAPAGEGPKAPVVEKSSGLAHDPVENDPRYAEVFKNIDDEVKALLADHPQRGAEGFVNIYWGTKKRVLKEKYGIDWRSPGELNPHVLFD</sequence>
<comment type="caution">
    <text evidence="6">The sequence shown here is derived from an EMBL/GenBank/DDBJ whole genome shotgun (WGS) entry which is preliminary data.</text>
</comment>